<evidence type="ECO:0000256" key="2">
    <source>
        <dbReference type="ARBA" id="ARBA00022692"/>
    </source>
</evidence>
<comment type="subcellular location">
    <subcellularLocation>
        <location evidence="1">Membrane</location>
        <topology evidence="1">Multi-pass membrane protein</topology>
    </subcellularLocation>
</comment>
<proteinExistence type="predicted"/>
<accession>A0A3Q3E260</accession>
<evidence type="ECO:0000256" key="1">
    <source>
        <dbReference type="ARBA" id="ARBA00004141"/>
    </source>
</evidence>
<dbReference type="Pfam" id="PF00335">
    <property type="entry name" value="Tetraspanin"/>
    <property type="match status" value="1"/>
</dbReference>
<dbReference type="OrthoDB" id="438211at2759"/>
<protein>
    <submittedName>
        <fullName evidence="6">Tetraspanin-8-like</fullName>
    </submittedName>
</protein>
<keyword evidence="2 5" id="KW-0812">Transmembrane</keyword>
<dbReference type="AlphaFoldDB" id="A0A3Q3E260"/>
<feature type="transmembrane region" description="Helical" evidence="5">
    <location>
        <begin position="79"/>
        <end position="102"/>
    </location>
</feature>
<dbReference type="PANTHER" id="PTHR19282:SF456">
    <property type="entry name" value="CD63 MOLECULE"/>
    <property type="match status" value="1"/>
</dbReference>
<dbReference type="SUPFAM" id="SSF48652">
    <property type="entry name" value="Tetraspanin"/>
    <property type="match status" value="1"/>
</dbReference>
<keyword evidence="4 5" id="KW-0472">Membrane</keyword>
<dbReference type="InterPro" id="IPR018499">
    <property type="entry name" value="Tetraspanin/Peripherin"/>
</dbReference>
<evidence type="ECO:0000256" key="5">
    <source>
        <dbReference type="SAM" id="Phobius"/>
    </source>
</evidence>
<sequence length="264" mass="28839">MGRVNVWLKRSYVITSSLIAIISTLLLGLAVFSHGALHKDEELEKLLAGLHGMYAVSLIPLLLSIIGLYGVCKQKKWALIVFAVGFIVGILFLIFCGIVALVELPEMAEDVTTQLQSYVPLSDANDRISDHINALQTQYQCCGLGQGYLDWGKHIPNSCLCTEESTSPCELVPWSGSLTPRGTVKPIRIYKESCLPHLIAHHAVAMNYTLGVMLGLTLLLLLSVVLCILILCRLNQKEKTPTVVYSPEAKSGNYIVLSDAADTT</sequence>
<name>A0A3Q3E260_9LABR</name>
<evidence type="ECO:0000313" key="7">
    <source>
        <dbReference type="Proteomes" id="UP000261660"/>
    </source>
</evidence>
<dbReference type="STRING" id="56723.ENSLBEP00000001018"/>
<dbReference type="Gene3D" id="1.10.1450.10">
    <property type="entry name" value="Tetraspanin"/>
    <property type="match status" value="1"/>
</dbReference>
<dbReference type="PANTHER" id="PTHR19282">
    <property type="entry name" value="TETRASPANIN"/>
    <property type="match status" value="1"/>
</dbReference>
<dbReference type="GO" id="GO:1900746">
    <property type="term" value="P:regulation of vascular endothelial growth factor signaling pathway"/>
    <property type="evidence" value="ECO:0007669"/>
    <property type="project" value="TreeGrafter"/>
</dbReference>
<evidence type="ECO:0000313" key="6">
    <source>
        <dbReference type="Ensembl" id="ENSLBEP00000001018.1"/>
    </source>
</evidence>
<dbReference type="Proteomes" id="UP000261660">
    <property type="component" value="Unplaced"/>
</dbReference>
<feature type="transmembrane region" description="Helical" evidence="5">
    <location>
        <begin position="208"/>
        <end position="232"/>
    </location>
</feature>
<dbReference type="Ensembl" id="ENSLBET00000001096.1">
    <property type="protein sequence ID" value="ENSLBEP00000001018.1"/>
    <property type="gene ID" value="ENSLBEG00000000820.1"/>
</dbReference>
<dbReference type="GO" id="GO:0005886">
    <property type="term" value="C:plasma membrane"/>
    <property type="evidence" value="ECO:0007669"/>
    <property type="project" value="TreeGrafter"/>
</dbReference>
<organism evidence="6 7">
    <name type="scientific">Labrus bergylta</name>
    <name type="common">ballan wrasse</name>
    <dbReference type="NCBI Taxonomy" id="56723"/>
    <lineage>
        <taxon>Eukaryota</taxon>
        <taxon>Metazoa</taxon>
        <taxon>Chordata</taxon>
        <taxon>Craniata</taxon>
        <taxon>Vertebrata</taxon>
        <taxon>Euteleostomi</taxon>
        <taxon>Actinopterygii</taxon>
        <taxon>Neopterygii</taxon>
        <taxon>Teleostei</taxon>
        <taxon>Neoteleostei</taxon>
        <taxon>Acanthomorphata</taxon>
        <taxon>Eupercaria</taxon>
        <taxon>Labriformes</taxon>
        <taxon>Labridae</taxon>
        <taxon>Labrus</taxon>
    </lineage>
</organism>
<keyword evidence="3 5" id="KW-1133">Transmembrane helix</keyword>
<reference evidence="6" key="1">
    <citation type="submission" date="2025-08" db="UniProtKB">
        <authorList>
            <consortium name="Ensembl"/>
        </authorList>
    </citation>
    <scope>IDENTIFICATION</scope>
</reference>
<feature type="transmembrane region" description="Helical" evidence="5">
    <location>
        <begin position="52"/>
        <end position="72"/>
    </location>
</feature>
<keyword evidence="7" id="KW-1185">Reference proteome</keyword>
<reference evidence="6" key="2">
    <citation type="submission" date="2025-09" db="UniProtKB">
        <authorList>
            <consortium name="Ensembl"/>
        </authorList>
    </citation>
    <scope>IDENTIFICATION</scope>
</reference>
<feature type="transmembrane region" description="Helical" evidence="5">
    <location>
        <begin position="12"/>
        <end position="32"/>
    </location>
</feature>
<dbReference type="GeneTree" id="ENSGT00940000174996"/>
<dbReference type="InParanoid" id="A0A3Q3E260"/>
<dbReference type="InterPro" id="IPR008952">
    <property type="entry name" value="Tetraspanin_EC2_sf"/>
</dbReference>
<evidence type="ECO:0000256" key="3">
    <source>
        <dbReference type="ARBA" id="ARBA00022989"/>
    </source>
</evidence>
<evidence type="ECO:0000256" key="4">
    <source>
        <dbReference type="ARBA" id="ARBA00023136"/>
    </source>
</evidence>